<dbReference type="Pfam" id="PF00582">
    <property type="entry name" value="Usp"/>
    <property type="match status" value="1"/>
</dbReference>
<dbReference type="PANTHER" id="PTHR46553">
    <property type="entry name" value="ADENINE NUCLEOTIDE ALPHA HYDROLASES-LIKE SUPERFAMILY PROTEIN"/>
    <property type="match status" value="1"/>
</dbReference>
<dbReference type="Gene3D" id="3.40.50.620">
    <property type="entry name" value="HUPs"/>
    <property type="match status" value="1"/>
</dbReference>
<sequence>METHSSVSPPIVCGVDGSDESKRALHEAATLARALETRLEVVMAWQHSTSMYDAYFPAPEQSPKVVAYTTLQELVTAEFGQTVPDWVHLRAQAGHAGTVLVEAARDAAMLVIGSRGLSGLASPFLGSVSLYCATQAPCPVLVVRPDSGDAHRR</sequence>
<keyword evidence="4" id="KW-1185">Reference proteome</keyword>
<evidence type="ECO:0000256" key="1">
    <source>
        <dbReference type="ARBA" id="ARBA00008791"/>
    </source>
</evidence>
<dbReference type="Proteomes" id="UP000589620">
    <property type="component" value="Unassembled WGS sequence"/>
</dbReference>
<comment type="caution">
    <text evidence="3">The sequence shown here is derived from an EMBL/GenBank/DDBJ whole genome shotgun (WGS) entry which is preliminary data.</text>
</comment>
<dbReference type="InterPro" id="IPR006015">
    <property type="entry name" value="Universal_stress_UspA"/>
</dbReference>
<protein>
    <submittedName>
        <fullName evidence="3">Nucleotide-binding universal stress UspA family protein</fullName>
    </submittedName>
</protein>
<evidence type="ECO:0000313" key="3">
    <source>
        <dbReference type="EMBL" id="NYD74604.1"/>
    </source>
</evidence>
<dbReference type="PANTHER" id="PTHR46553:SF3">
    <property type="entry name" value="ADENINE NUCLEOTIDE ALPHA HYDROLASES-LIKE SUPERFAMILY PROTEIN"/>
    <property type="match status" value="1"/>
</dbReference>
<evidence type="ECO:0000313" key="4">
    <source>
        <dbReference type="Proteomes" id="UP000589620"/>
    </source>
</evidence>
<dbReference type="SUPFAM" id="SSF52402">
    <property type="entry name" value="Adenine nucleotide alpha hydrolases-like"/>
    <property type="match status" value="1"/>
</dbReference>
<gene>
    <name evidence="3" type="ORF">BJ963_002123</name>
</gene>
<name>A0A852T1L4_9MICO</name>
<dbReference type="EMBL" id="JACCBJ010000001">
    <property type="protein sequence ID" value="NYD74604.1"/>
    <property type="molecule type" value="Genomic_DNA"/>
</dbReference>
<accession>A0A852T1L4</accession>
<comment type="similarity">
    <text evidence="1">Belongs to the universal stress protein A family.</text>
</comment>
<dbReference type="CDD" id="cd23659">
    <property type="entry name" value="USP_At3g01520-like"/>
    <property type="match status" value="1"/>
</dbReference>
<organism evidence="3 4">
    <name type="scientific">Leifsonia soli</name>
    <dbReference type="NCBI Taxonomy" id="582665"/>
    <lineage>
        <taxon>Bacteria</taxon>
        <taxon>Bacillati</taxon>
        <taxon>Actinomycetota</taxon>
        <taxon>Actinomycetes</taxon>
        <taxon>Micrococcales</taxon>
        <taxon>Microbacteriaceae</taxon>
        <taxon>Leifsonia</taxon>
    </lineage>
</organism>
<proteinExistence type="inferred from homology"/>
<dbReference type="InterPro" id="IPR006016">
    <property type="entry name" value="UspA"/>
</dbReference>
<dbReference type="RefSeq" id="WP_089908207.1">
    <property type="nucleotide sequence ID" value="NZ_BAAAPX010000001.1"/>
</dbReference>
<dbReference type="AlphaFoldDB" id="A0A852T1L4"/>
<dbReference type="PRINTS" id="PR01438">
    <property type="entry name" value="UNVRSLSTRESS"/>
</dbReference>
<reference evidence="3 4" key="1">
    <citation type="submission" date="2020-07" db="EMBL/GenBank/DDBJ databases">
        <title>Sequencing the genomes of 1000 actinobacteria strains.</title>
        <authorList>
            <person name="Klenk H.-P."/>
        </authorList>
    </citation>
    <scope>NUCLEOTIDE SEQUENCE [LARGE SCALE GENOMIC DNA]</scope>
    <source>
        <strain evidence="3 4">DSM 23871</strain>
    </source>
</reference>
<evidence type="ECO:0000259" key="2">
    <source>
        <dbReference type="Pfam" id="PF00582"/>
    </source>
</evidence>
<dbReference type="InterPro" id="IPR014729">
    <property type="entry name" value="Rossmann-like_a/b/a_fold"/>
</dbReference>
<feature type="domain" description="UspA" evidence="2">
    <location>
        <begin position="10"/>
        <end position="144"/>
    </location>
</feature>